<dbReference type="NCBIfam" id="TIGR00505">
    <property type="entry name" value="ribA"/>
    <property type="match status" value="1"/>
</dbReference>
<dbReference type="GO" id="GO:0005829">
    <property type="term" value="C:cytosol"/>
    <property type="evidence" value="ECO:0007669"/>
    <property type="project" value="TreeGrafter"/>
</dbReference>
<dbReference type="Pfam" id="PF00925">
    <property type="entry name" value="GTP_cyclohydro2"/>
    <property type="match status" value="1"/>
</dbReference>
<feature type="binding site" evidence="14">
    <location>
        <begin position="347"/>
        <end position="349"/>
    </location>
    <ligand>
        <name>GTP</name>
        <dbReference type="ChEBI" id="CHEBI:37565"/>
    </ligand>
</feature>
<name>A0AA42BUM7_9MICO</name>
<evidence type="ECO:0000259" key="15">
    <source>
        <dbReference type="Pfam" id="PF00925"/>
    </source>
</evidence>
<feature type="binding site" evidence="14">
    <location>
        <position position="322"/>
    </location>
    <ligand>
        <name>Zn(2+)</name>
        <dbReference type="ChEBI" id="CHEBI:29105"/>
        <note>catalytic</note>
    </ligand>
</feature>
<comment type="catalytic activity">
    <reaction evidence="13 14">
        <text>GTP + 4 H2O = 2,5-diamino-6-hydroxy-4-(5-phosphoribosylamino)-pyrimidine + formate + 2 phosphate + 3 H(+)</text>
        <dbReference type="Rhea" id="RHEA:23704"/>
        <dbReference type="ChEBI" id="CHEBI:15377"/>
        <dbReference type="ChEBI" id="CHEBI:15378"/>
        <dbReference type="ChEBI" id="CHEBI:15740"/>
        <dbReference type="ChEBI" id="CHEBI:37565"/>
        <dbReference type="ChEBI" id="CHEBI:43474"/>
        <dbReference type="ChEBI" id="CHEBI:58614"/>
        <dbReference type="EC" id="3.5.4.25"/>
    </reaction>
</comment>
<gene>
    <name evidence="14 16" type="primary">ribA</name>
    <name evidence="16" type="ORF">N1028_06410</name>
</gene>
<dbReference type="GO" id="GO:0003935">
    <property type="term" value="F:GTP cyclohydrolase II activity"/>
    <property type="evidence" value="ECO:0007669"/>
    <property type="project" value="UniProtKB-UniRule"/>
</dbReference>
<keyword evidence="6 14" id="KW-0686">Riboflavin biosynthesis</keyword>
<dbReference type="EC" id="3.5.4.25" evidence="14"/>
<dbReference type="PANTHER" id="PTHR21327">
    <property type="entry name" value="GTP CYCLOHYDROLASE II-RELATED"/>
    <property type="match status" value="1"/>
</dbReference>
<feature type="domain" description="GTP cyclohydrolase II" evidence="15">
    <location>
        <begin position="260"/>
        <end position="424"/>
    </location>
</feature>
<evidence type="ECO:0000256" key="12">
    <source>
        <dbReference type="ARBA" id="ARBA00043932"/>
    </source>
</evidence>
<dbReference type="PIRSF" id="PIRSF001259">
    <property type="entry name" value="RibA"/>
    <property type="match status" value="1"/>
</dbReference>
<dbReference type="Gene3D" id="3.90.870.10">
    <property type="entry name" value="DHBP synthase"/>
    <property type="match status" value="1"/>
</dbReference>
<dbReference type="InterPro" id="IPR036144">
    <property type="entry name" value="RibA-like_sf"/>
</dbReference>
<keyword evidence="7 14" id="KW-0479">Metal-binding</keyword>
<evidence type="ECO:0000256" key="13">
    <source>
        <dbReference type="ARBA" id="ARBA00049295"/>
    </source>
</evidence>
<evidence type="ECO:0000256" key="5">
    <source>
        <dbReference type="ARBA" id="ARBA00005520"/>
    </source>
</evidence>
<dbReference type="HAMAP" id="MF_00179">
    <property type="entry name" value="RibA"/>
    <property type="match status" value="1"/>
</dbReference>
<organism evidence="16 17">
    <name type="scientific">Herbiconiux oxytropis</name>
    <dbReference type="NCBI Taxonomy" id="2970915"/>
    <lineage>
        <taxon>Bacteria</taxon>
        <taxon>Bacillati</taxon>
        <taxon>Actinomycetota</taxon>
        <taxon>Actinomycetes</taxon>
        <taxon>Micrococcales</taxon>
        <taxon>Microbacteriaceae</taxon>
        <taxon>Herbiconiux</taxon>
    </lineage>
</organism>
<dbReference type="InterPro" id="IPR017945">
    <property type="entry name" value="DHBP_synth_RibB-like_a/b_dom"/>
</dbReference>
<dbReference type="GO" id="GO:0005525">
    <property type="term" value="F:GTP binding"/>
    <property type="evidence" value="ECO:0007669"/>
    <property type="project" value="UniProtKB-KW"/>
</dbReference>
<dbReference type="FunFam" id="3.40.50.10990:FF:000001">
    <property type="entry name" value="Riboflavin biosynthesis protein RibBA"/>
    <property type="match status" value="1"/>
</dbReference>
<dbReference type="Gene3D" id="3.40.50.10990">
    <property type="entry name" value="GTP cyclohydrolase II"/>
    <property type="match status" value="1"/>
</dbReference>
<dbReference type="InterPro" id="IPR000422">
    <property type="entry name" value="DHBP_synthase_RibB"/>
</dbReference>
<dbReference type="GO" id="GO:0008270">
    <property type="term" value="F:zinc ion binding"/>
    <property type="evidence" value="ECO:0007669"/>
    <property type="project" value="UniProtKB-UniRule"/>
</dbReference>
<dbReference type="InterPro" id="IPR032677">
    <property type="entry name" value="GTP_cyclohydro_II"/>
</dbReference>
<feature type="binding site" evidence="14">
    <location>
        <position position="320"/>
    </location>
    <ligand>
        <name>Zn(2+)</name>
        <dbReference type="ChEBI" id="CHEBI:29105"/>
        <note>catalytic</note>
    </ligand>
</feature>
<evidence type="ECO:0000256" key="6">
    <source>
        <dbReference type="ARBA" id="ARBA00022619"/>
    </source>
</evidence>
<evidence type="ECO:0000256" key="7">
    <source>
        <dbReference type="ARBA" id="ARBA00022723"/>
    </source>
</evidence>
<dbReference type="InterPro" id="IPR000926">
    <property type="entry name" value="RibA"/>
</dbReference>
<keyword evidence="11 14" id="KW-0342">GTP-binding</keyword>
<feature type="binding site" evidence="14">
    <location>
        <position position="325"/>
    </location>
    <ligand>
        <name>GTP</name>
        <dbReference type="ChEBI" id="CHEBI:37565"/>
    </ligand>
</feature>
<keyword evidence="9 14" id="KW-0378">Hydrolase</keyword>
<dbReference type="SUPFAM" id="SSF55821">
    <property type="entry name" value="YrdC/RibB"/>
    <property type="match status" value="1"/>
</dbReference>
<reference evidence="16" key="1">
    <citation type="submission" date="2022-08" db="EMBL/GenBank/DDBJ databases">
        <authorList>
            <person name="Deng Y."/>
            <person name="Han X.-F."/>
            <person name="Zhang Y.-Q."/>
        </authorList>
    </citation>
    <scope>NUCLEOTIDE SEQUENCE</scope>
    <source>
        <strain evidence="16">CPCC 203407</strain>
    </source>
</reference>
<dbReference type="RefSeq" id="WP_259526032.1">
    <property type="nucleotide sequence ID" value="NZ_JANLCK010000003.1"/>
</dbReference>
<dbReference type="Pfam" id="PF00926">
    <property type="entry name" value="DHBP_synthase"/>
    <property type="match status" value="1"/>
</dbReference>
<accession>A0AA42BUM7</accession>
<dbReference type="NCBIfam" id="TIGR00506">
    <property type="entry name" value="ribB"/>
    <property type="match status" value="1"/>
</dbReference>
<evidence type="ECO:0000313" key="17">
    <source>
        <dbReference type="Proteomes" id="UP001165587"/>
    </source>
</evidence>
<feature type="binding site" evidence="14">
    <location>
        <position position="369"/>
    </location>
    <ligand>
        <name>GTP</name>
        <dbReference type="ChEBI" id="CHEBI:37565"/>
    </ligand>
</feature>
<dbReference type="PANTHER" id="PTHR21327:SF18">
    <property type="entry name" value="3,4-DIHYDROXY-2-BUTANONE 4-PHOSPHATE SYNTHASE"/>
    <property type="match status" value="1"/>
</dbReference>
<feature type="binding site" evidence="14">
    <location>
        <position position="409"/>
    </location>
    <ligand>
        <name>GTP</name>
        <dbReference type="ChEBI" id="CHEBI:37565"/>
    </ligand>
</feature>
<feature type="active site" description="Proton acceptor" evidence="14">
    <location>
        <position position="381"/>
    </location>
</feature>
<protein>
    <recommendedName>
        <fullName evidence="14">GTP cyclohydrolase-2</fullName>
        <ecNumber evidence="14">3.5.4.25</ecNumber>
    </recommendedName>
    <alternativeName>
        <fullName evidence="14">GTP cyclohydrolase II</fullName>
    </alternativeName>
</protein>
<dbReference type="EMBL" id="JANLCK010000003">
    <property type="protein sequence ID" value="MCS5725524.1"/>
    <property type="molecule type" value="Genomic_DNA"/>
</dbReference>
<feature type="active site" description="Nucleophile" evidence="14">
    <location>
        <position position="383"/>
    </location>
</feature>
<comment type="catalytic activity">
    <reaction evidence="1">
        <text>D-ribulose 5-phosphate = (2S)-2-hydroxy-3-oxobutyl phosphate + formate + H(+)</text>
        <dbReference type="Rhea" id="RHEA:18457"/>
        <dbReference type="ChEBI" id="CHEBI:15378"/>
        <dbReference type="ChEBI" id="CHEBI:15740"/>
        <dbReference type="ChEBI" id="CHEBI:58121"/>
        <dbReference type="ChEBI" id="CHEBI:58830"/>
        <dbReference type="EC" id="4.1.99.12"/>
    </reaction>
</comment>
<evidence type="ECO:0000256" key="2">
    <source>
        <dbReference type="ARBA" id="ARBA00002284"/>
    </source>
</evidence>
<sequence length="453" mass="47470">MTLAPMSEVLEALRAGKPVLVSDAADRENEGDAIISAALASTEWVAWMVRWTSGYLCAPMSSERADELALPPMVVNSEDTRHTAYTITVDAAEGVTTGISAHDRALTLRVLGDPTSTAASLIRPGHIVPLRAVPGGVRDRAGHTEAAVDLLKAAGLEPVGAIGEMIAEDGSAMKMDELFATGERFGLPVTTIELLIEYLNEQDGLAPDVAAEAAAETLLTADPSTVDAAVAAADGAPVPTRHAGPGSLPGSGAGRVHFEVETLVPTVHGPLRMRAYRDLETGADHLAIVSGDPAALASTTPLVRVHSECLTGEAFGSLKCECGPQLDAALDLVAEDGGVVVYLRGHEGRGIGLVNKLRAYRLQEDGLDTLDANVALGLPADARDYGAAVAILDDLGARRIRLLTNNPEKVSQLEARGIEVAERVGLVVGATEQNRRYLDTKRDRMGHVLPAAH</sequence>
<keyword evidence="17" id="KW-1185">Reference proteome</keyword>
<evidence type="ECO:0000313" key="16">
    <source>
        <dbReference type="EMBL" id="MCS5725524.1"/>
    </source>
</evidence>
<comment type="function">
    <text evidence="12 14">Catalyzes the conversion of GTP to 2,5-diamino-6-ribosylamino-4(3H)-pyrimidinone 5'-phosphate (DARP), formate and pyrophosphate.</text>
</comment>
<comment type="cofactor">
    <cofactor evidence="14">
        <name>Zn(2+)</name>
        <dbReference type="ChEBI" id="CHEBI:29105"/>
    </cofactor>
    <text evidence="14">Binds 1 zinc ion per subunit.</text>
</comment>
<evidence type="ECO:0000256" key="11">
    <source>
        <dbReference type="ARBA" id="ARBA00023134"/>
    </source>
</evidence>
<evidence type="ECO:0000256" key="1">
    <source>
        <dbReference type="ARBA" id="ARBA00000141"/>
    </source>
</evidence>
<comment type="caution">
    <text evidence="16">The sequence shown here is derived from an EMBL/GenBank/DDBJ whole genome shotgun (WGS) entry which is preliminary data.</text>
</comment>
<proteinExistence type="inferred from homology"/>
<evidence type="ECO:0000256" key="9">
    <source>
        <dbReference type="ARBA" id="ARBA00022801"/>
    </source>
</evidence>
<keyword evidence="8 14" id="KW-0547">Nucleotide-binding</keyword>
<dbReference type="GO" id="GO:0009231">
    <property type="term" value="P:riboflavin biosynthetic process"/>
    <property type="evidence" value="ECO:0007669"/>
    <property type="project" value="UniProtKB-UniRule"/>
</dbReference>
<evidence type="ECO:0000256" key="10">
    <source>
        <dbReference type="ARBA" id="ARBA00022833"/>
    </source>
</evidence>
<keyword evidence="10 14" id="KW-0862">Zinc</keyword>
<dbReference type="NCBIfam" id="NF001591">
    <property type="entry name" value="PRK00393.1"/>
    <property type="match status" value="1"/>
</dbReference>
<evidence type="ECO:0000256" key="3">
    <source>
        <dbReference type="ARBA" id="ARBA00004853"/>
    </source>
</evidence>
<feature type="binding site" evidence="14">
    <location>
        <position position="309"/>
    </location>
    <ligand>
        <name>Zn(2+)</name>
        <dbReference type="ChEBI" id="CHEBI:29105"/>
        <note>catalytic</note>
    </ligand>
</feature>
<dbReference type="GO" id="GO:0008686">
    <property type="term" value="F:3,4-dihydroxy-2-butanone-4-phosphate synthase activity"/>
    <property type="evidence" value="ECO:0007669"/>
    <property type="project" value="UniProtKB-EC"/>
</dbReference>
<dbReference type="SUPFAM" id="SSF142695">
    <property type="entry name" value="RibA-like"/>
    <property type="match status" value="1"/>
</dbReference>
<comment type="similarity">
    <text evidence="5">In the N-terminal section; belongs to the DHBP synthase family.</text>
</comment>
<evidence type="ECO:0000256" key="8">
    <source>
        <dbReference type="ARBA" id="ARBA00022741"/>
    </source>
</evidence>
<evidence type="ECO:0000256" key="4">
    <source>
        <dbReference type="ARBA" id="ARBA00004904"/>
    </source>
</evidence>
<comment type="pathway">
    <text evidence="4">Cofactor biosynthesis; riboflavin biosynthesis; 2-hydroxy-3-oxobutyl phosphate from D-ribulose 5-phosphate: step 1/1.</text>
</comment>
<dbReference type="CDD" id="cd00641">
    <property type="entry name" value="GTP_cyclohydro2"/>
    <property type="match status" value="1"/>
</dbReference>
<evidence type="ECO:0000256" key="14">
    <source>
        <dbReference type="HAMAP-Rule" id="MF_00179"/>
    </source>
</evidence>
<feature type="binding site" evidence="14">
    <location>
        <position position="404"/>
    </location>
    <ligand>
        <name>GTP</name>
        <dbReference type="ChEBI" id="CHEBI:37565"/>
    </ligand>
</feature>
<dbReference type="AlphaFoldDB" id="A0AA42BUM7"/>
<comment type="pathway">
    <text evidence="3 14">Cofactor biosynthesis; riboflavin biosynthesis; 5-amino-6-(D-ribitylamino)uracil from GTP: step 1/4.</text>
</comment>
<feature type="binding site" evidence="14">
    <location>
        <begin position="304"/>
        <end position="308"/>
    </location>
    <ligand>
        <name>GTP</name>
        <dbReference type="ChEBI" id="CHEBI:37565"/>
    </ligand>
</feature>
<dbReference type="Proteomes" id="UP001165587">
    <property type="component" value="Unassembled WGS sequence"/>
</dbReference>
<comment type="similarity">
    <text evidence="14">Belongs to the GTP cyclohydrolase II family.</text>
</comment>
<comment type="function">
    <text evidence="2">Catalyzes the conversion of D-ribulose 5-phosphate to formate and 3,4-dihydroxy-2-butanone 4-phosphate.</text>
</comment>